<dbReference type="PANTHER" id="PTHR10322:SF23">
    <property type="entry name" value="DNA POLYMERASE DELTA CATALYTIC SUBUNIT"/>
    <property type="match status" value="1"/>
</dbReference>
<evidence type="ECO:0000256" key="6">
    <source>
        <dbReference type="ARBA" id="ARBA00049244"/>
    </source>
</evidence>
<dbReference type="SUPFAM" id="SSF56672">
    <property type="entry name" value="DNA/RNA polymerases"/>
    <property type="match status" value="1"/>
</dbReference>
<keyword evidence="3 7" id="KW-0548">Nucleotidyltransferase</keyword>
<proteinExistence type="inferred from homology"/>
<dbReference type="InterPro" id="IPR036397">
    <property type="entry name" value="RNaseH_sf"/>
</dbReference>
<dbReference type="NCBIfam" id="NF004421">
    <property type="entry name" value="PRK05762.1-2"/>
    <property type="match status" value="1"/>
</dbReference>
<keyword evidence="5 7" id="KW-0238">DNA-binding</keyword>
<keyword evidence="2 7" id="KW-0808">Transferase</keyword>
<dbReference type="Pfam" id="PF03104">
    <property type="entry name" value="DNA_pol_B_exo1"/>
    <property type="match status" value="1"/>
</dbReference>
<dbReference type="SUPFAM" id="SSF53098">
    <property type="entry name" value="Ribonuclease H-like"/>
    <property type="match status" value="1"/>
</dbReference>
<keyword evidence="4 7" id="KW-0239">DNA-directed DNA polymerase</keyword>
<dbReference type="PROSITE" id="PS00116">
    <property type="entry name" value="DNA_POLYMERASE_B"/>
    <property type="match status" value="1"/>
</dbReference>
<dbReference type="Gene3D" id="3.90.1600.10">
    <property type="entry name" value="Palm domain of DNA polymerase"/>
    <property type="match status" value="2"/>
</dbReference>
<feature type="domain" description="DNA-directed DNA polymerase family B exonuclease" evidence="9">
    <location>
        <begin position="101"/>
        <end position="291"/>
    </location>
</feature>
<dbReference type="PANTHER" id="PTHR10322">
    <property type="entry name" value="DNA POLYMERASE CATALYTIC SUBUNIT"/>
    <property type="match status" value="1"/>
</dbReference>
<evidence type="ECO:0000256" key="5">
    <source>
        <dbReference type="ARBA" id="ARBA00023125"/>
    </source>
</evidence>
<sequence>MFVEKSGYIVSRHTKEVNGRIEMSLFIKTPEGTVKVVPDKQHSVFFTDAAPDSFPTGLSGVSVSSTHFKSFENHPVTLIQSQSLTIHQQMVKLAKANGHSVFEEDVKPHNRYLMERNIRGAVRFIGIPDTSQQTFQQARLIVGDYLPNWLIWSLDIETSVTHNKLLSIGVTSNDLRVCLIVSEQHIESDEIHCFATEKEMLLAFIAFVKKHSPDIFIGWNLISFDLHFIDKRCQVLGIRPAFGHHGESWNIRASENQGRYFISIPGRVALDGITLLKVGGYHFESYSLNNVSKEILDDGKLLHGGERWQEIERLHQEDLQAFVAYNLQDCDLVLRIFEKLQLIELQQTRVDLTGIPFEQPGGSVASFENLYIPRLHKAGWVAPAWRDEEFVASPGGFVMSSIPGLYKNVLVFDFKSLYPSIIRTFYVDPLARVTATINESGNASGVNPMVPGFLGAQFNRHMAILPELIRELAEAREGAKKDDNSILSYAIKIIMNSFYGVLGSNVCRFYHAELASSITMRGHELLARAKGWLEESGTKVIYGDTDSLFVTLDDTHSDPLKTGEELCQKINKCLVDWCRDYANLESHLELEFECVYERFFMPTIRGQEEGSKKRYAGRSNGQLVFKGLEAARSDWTPFARQFQRTLFEKVFNDENPVAFIQGTIDKLRLGEYDDQLIYSKQLSRPLDSYTKNKPPHVRAAALVDQKRAESGLPLEFNKGRKRVYYLYQISGVIPYETAEDLVNLDYEHYIEKQLQPIAESILPFFGVSMDSLLSQQISLL</sequence>
<evidence type="ECO:0000313" key="11">
    <source>
        <dbReference type="Proteomes" id="UP001209713"/>
    </source>
</evidence>
<dbReference type="InterPro" id="IPR006133">
    <property type="entry name" value="DNA-dir_DNA_pol_B_exonuc"/>
</dbReference>
<organism evidence="10 11">
    <name type="scientific">Marinomonas sargassi</name>
    <dbReference type="NCBI Taxonomy" id="2984494"/>
    <lineage>
        <taxon>Bacteria</taxon>
        <taxon>Pseudomonadati</taxon>
        <taxon>Pseudomonadota</taxon>
        <taxon>Gammaproteobacteria</taxon>
        <taxon>Oceanospirillales</taxon>
        <taxon>Oceanospirillaceae</taxon>
        <taxon>Marinomonas</taxon>
    </lineage>
</organism>
<dbReference type="GO" id="GO:0003887">
    <property type="term" value="F:DNA-directed DNA polymerase activity"/>
    <property type="evidence" value="ECO:0007669"/>
    <property type="project" value="UniProtKB-EC"/>
</dbReference>
<dbReference type="InterPro" id="IPR017964">
    <property type="entry name" value="DNA-dir_DNA_pol_B_CS"/>
</dbReference>
<protein>
    <recommendedName>
        <fullName evidence="7">DNA polymerase</fullName>
        <ecNumber evidence="7">2.7.7.7</ecNumber>
    </recommendedName>
</protein>
<gene>
    <name evidence="10" type="ORF">OFY17_07730</name>
</gene>
<dbReference type="InterPro" id="IPR043502">
    <property type="entry name" value="DNA/RNA_pol_sf"/>
</dbReference>
<accession>A0ABT2YSC1</accession>
<reference evidence="10 11" key="1">
    <citation type="submission" date="2022-10" db="EMBL/GenBank/DDBJ databases">
        <title>Marinomonas transparenta sp. nov. and Marinomonas sargassi sp. nov., isolated from marine alga (Sargassum natans (L.) Gaillon).</title>
        <authorList>
            <person name="Wang Y."/>
        </authorList>
    </citation>
    <scope>NUCLEOTIDE SEQUENCE [LARGE SCALE GENOMIC DNA]</scope>
    <source>
        <strain evidence="10 11">C2222</strain>
    </source>
</reference>
<dbReference type="InterPro" id="IPR006134">
    <property type="entry name" value="DNA-dir_DNA_pol_B_multi_dom"/>
</dbReference>
<dbReference type="InterPro" id="IPR012337">
    <property type="entry name" value="RNaseH-like_sf"/>
</dbReference>
<evidence type="ECO:0000256" key="7">
    <source>
        <dbReference type="RuleBase" id="RU000442"/>
    </source>
</evidence>
<dbReference type="InterPro" id="IPR042087">
    <property type="entry name" value="DNA_pol_B_thumb"/>
</dbReference>
<dbReference type="RefSeq" id="WP_263530154.1">
    <property type="nucleotide sequence ID" value="NZ_JAOVZB010000003.1"/>
</dbReference>
<feature type="domain" description="DNA-directed DNA polymerase family B multifunctional" evidence="8">
    <location>
        <begin position="392"/>
        <end position="756"/>
    </location>
</feature>
<dbReference type="Gene3D" id="1.10.132.60">
    <property type="entry name" value="DNA polymerase family B, C-terminal domain"/>
    <property type="match status" value="1"/>
</dbReference>
<dbReference type="Proteomes" id="UP001209713">
    <property type="component" value="Unassembled WGS sequence"/>
</dbReference>
<comment type="similarity">
    <text evidence="1 7">Belongs to the DNA polymerase type-B family.</text>
</comment>
<evidence type="ECO:0000256" key="4">
    <source>
        <dbReference type="ARBA" id="ARBA00022932"/>
    </source>
</evidence>
<dbReference type="CDD" id="cd05784">
    <property type="entry name" value="DNA_polB_II_exo"/>
    <property type="match status" value="1"/>
</dbReference>
<dbReference type="PRINTS" id="PR00106">
    <property type="entry name" value="DNAPOLB"/>
</dbReference>
<comment type="catalytic activity">
    <reaction evidence="6 7">
        <text>DNA(n) + a 2'-deoxyribonucleoside 5'-triphosphate = DNA(n+1) + diphosphate</text>
        <dbReference type="Rhea" id="RHEA:22508"/>
        <dbReference type="Rhea" id="RHEA-COMP:17339"/>
        <dbReference type="Rhea" id="RHEA-COMP:17340"/>
        <dbReference type="ChEBI" id="CHEBI:33019"/>
        <dbReference type="ChEBI" id="CHEBI:61560"/>
        <dbReference type="ChEBI" id="CHEBI:173112"/>
        <dbReference type="EC" id="2.7.7.7"/>
    </reaction>
</comment>
<dbReference type="Pfam" id="PF00136">
    <property type="entry name" value="DNA_pol_B"/>
    <property type="match status" value="1"/>
</dbReference>
<evidence type="ECO:0000259" key="8">
    <source>
        <dbReference type="Pfam" id="PF00136"/>
    </source>
</evidence>
<evidence type="ECO:0000256" key="1">
    <source>
        <dbReference type="ARBA" id="ARBA00005755"/>
    </source>
</evidence>
<evidence type="ECO:0000256" key="3">
    <source>
        <dbReference type="ARBA" id="ARBA00022695"/>
    </source>
</evidence>
<dbReference type="EMBL" id="JAOVZB010000003">
    <property type="protein sequence ID" value="MCV2402772.1"/>
    <property type="molecule type" value="Genomic_DNA"/>
</dbReference>
<keyword evidence="11" id="KW-1185">Reference proteome</keyword>
<comment type="caution">
    <text evidence="10">The sequence shown here is derived from an EMBL/GenBank/DDBJ whole genome shotgun (WGS) entry which is preliminary data.</text>
</comment>
<dbReference type="EC" id="2.7.7.7" evidence="7"/>
<dbReference type="SMART" id="SM00486">
    <property type="entry name" value="POLBc"/>
    <property type="match status" value="1"/>
</dbReference>
<dbReference type="Gene3D" id="3.30.420.10">
    <property type="entry name" value="Ribonuclease H-like superfamily/Ribonuclease H"/>
    <property type="match status" value="1"/>
</dbReference>
<keyword evidence="7" id="KW-0235">DNA replication</keyword>
<dbReference type="InterPro" id="IPR050240">
    <property type="entry name" value="DNA_pol_type-B"/>
</dbReference>
<evidence type="ECO:0000256" key="2">
    <source>
        <dbReference type="ARBA" id="ARBA00022679"/>
    </source>
</evidence>
<dbReference type="InterPro" id="IPR023211">
    <property type="entry name" value="DNA_pol_palm_dom_sf"/>
</dbReference>
<evidence type="ECO:0000313" key="10">
    <source>
        <dbReference type="EMBL" id="MCV2402772.1"/>
    </source>
</evidence>
<dbReference type="Gene3D" id="2.40.50.590">
    <property type="match status" value="1"/>
</dbReference>
<dbReference type="InterPro" id="IPR006172">
    <property type="entry name" value="DNA-dir_DNA_pol_B"/>
</dbReference>
<name>A0ABT2YSC1_9GAMM</name>
<evidence type="ECO:0000259" key="9">
    <source>
        <dbReference type="Pfam" id="PF03104"/>
    </source>
</evidence>